<dbReference type="GO" id="GO:0005739">
    <property type="term" value="C:mitochondrion"/>
    <property type="evidence" value="ECO:0007669"/>
    <property type="project" value="TreeGrafter"/>
</dbReference>
<proteinExistence type="predicted"/>
<dbReference type="PANTHER" id="PTHR13155">
    <property type="entry name" value="A-KINASE ANCHOR PROTEINS"/>
    <property type="match status" value="1"/>
</dbReference>
<feature type="compositionally biased region" description="Polar residues" evidence="1">
    <location>
        <begin position="182"/>
        <end position="204"/>
    </location>
</feature>
<reference evidence="3" key="2">
    <citation type="submission" date="2025-05" db="UniProtKB">
        <authorList>
            <consortium name="Ensembl"/>
        </authorList>
    </citation>
    <scope>IDENTIFICATION</scope>
</reference>
<dbReference type="InterPro" id="IPR016137">
    <property type="entry name" value="RGS"/>
</dbReference>
<dbReference type="SUPFAM" id="SSF48097">
    <property type="entry name" value="Regulator of G-protein signaling, RGS"/>
    <property type="match status" value="2"/>
</dbReference>
<dbReference type="GO" id="GO:0051018">
    <property type="term" value="F:protein kinase A binding"/>
    <property type="evidence" value="ECO:0007669"/>
    <property type="project" value="InterPro"/>
</dbReference>
<dbReference type="PANTHER" id="PTHR13155:SF1">
    <property type="entry name" value="A-KINASE ANCHOR PROTEIN 10, MITOCHONDRIAL"/>
    <property type="match status" value="1"/>
</dbReference>
<gene>
    <name evidence="3" type="primary">akap10</name>
    <name evidence="4" type="synonym">LOC114476080</name>
</gene>
<dbReference type="InterPro" id="IPR037719">
    <property type="entry name" value="AKAP10_AKB_dom"/>
</dbReference>
<dbReference type="GO" id="GO:0008104">
    <property type="term" value="P:intracellular protein localization"/>
    <property type="evidence" value="ECO:0007669"/>
    <property type="project" value="TreeGrafter"/>
</dbReference>
<feature type="compositionally biased region" description="Polar residues" evidence="1">
    <location>
        <begin position="219"/>
        <end position="237"/>
    </location>
</feature>
<dbReference type="Gene3D" id="1.10.167.10">
    <property type="entry name" value="Regulator of G-protein Signalling 4, domain 2"/>
    <property type="match status" value="2"/>
</dbReference>
<dbReference type="FunFam" id="1.10.167.10:FF:000005">
    <property type="entry name" value="Putative A-kinase anchor protein 10 mitochondrial"/>
    <property type="match status" value="1"/>
</dbReference>
<evidence type="ECO:0000313" key="4">
    <source>
        <dbReference type="Ensembl" id="ENSGWIP00000020760.1"/>
    </source>
</evidence>
<dbReference type="AlphaFoldDB" id="A0A8C5EEP5"/>
<reference evidence="3" key="1">
    <citation type="submission" date="2020-06" db="EMBL/GenBank/DDBJ databases">
        <authorList>
            <consortium name="Wellcome Sanger Institute Data Sharing"/>
        </authorList>
    </citation>
    <scope>NUCLEOTIDE SEQUENCE [LARGE SCALE GENOMIC DNA]</scope>
</reference>
<dbReference type="GO" id="GO:0005886">
    <property type="term" value="C:plasma membrane"/>
    <property type="evidence" value="ECO:0007669"/>
    <property type="project" value="TreeGrafter"/>
</dbReference>
<name>A0A8C5EEP5_GOUWI</name>
<protein>
    <submittedName>
        <fullName evidence="3">A-kinase anchor protein 10, mitochondrial-like</fullName>
    </submittedName>
</protein>
<dbReference type="Ensembl" id="ENSGWIT00000022799.1">
    <property type="protein sequence ID" value="ENSGWIP00000020760.1"/>
    <property type="gene ID" value="ENSGWIG00000011239.1"/>
</dbReference>
<feature type="compositionally biased region" description="Low complexity" evidence="1">
    <location>
        <begin position="206"/>
        <end position="218"/>
    </location>
</feature>
<evidence type="ECO:0000313" key="5">
    <source>
        <dbReference type="Proteomes" id="UP000694680"/>
    </source>
</evidence>
<feature type="region of interest" description="Disordered" evidence="1">
    <location>
        <begin position="182"/>
        <end position="237"/>
    </location>
</feature>
<dbReference type="InterPro" id="IPR036305">
    <property type="entry name" value="RGS_sf"/>
</dbReference>
<dbReference type="Ensembl" id="ENSGWIT00000022784.1">
    <property type="protein sequence ID" value="ENSGWIP00000020746.1"/>
    <property type="gene ID" value="ENSGWIG00000011232.1"/>
</dbReference>
<dbReference type="CDD" id="cd12804">
    <property type="entry name" value="AKAP10_AKB"/>
    <property type="match status" value="1"/>
</dbReference>
<dbReference type="Proteomes" id="UP000694680">
    <property type="component" value="Chromosome 14"/>
</dbReference>
<organism evidence="3 5">
    <name type="scientific">Gouania willdenowi</name>
    <name type="common">Blunt-snouted clingfish</name>
    <name type="synonym">Lepadogaster willdenowi</name>
    <dbReference type="NCBI Taxonomy" id="441366"/>
    <lineage>
        <taxon>Eukaryota</taxon>
        <taxon>Metazoa</taxon>
        <taxon>Chordata</taxon>
        <taxon>Craniata</taxon>
        <taxon>Vertebrata</taxon>
        <taxon>Euteleostomi</taxon>
        <taxon>Actinopterygii</taxon>
        <taxon>Neopterygii</taxon>
        <taxon>Teleostei</taxon>
        <taxon>Neoteleostei</taxon>
        <taxon>Acanthomorphata</taxon>
        <taxon>Ovalentaria</taxon>
        <taxon>Blenniimorphae</taxon>
        <taxon>Blenniiformes</taxon>
        <taxon>Gobiesocoidei</taxon>
        <taxon>Gobiesocidae</taxon>
        <taxon>Gobiesocinae</taxon>
        <taxon>Gouania</taxon>
    </lineage>
</organism>
<sequence>TPWCLCTTFIFLRNPSLKESVHDDIPHSPSLGQRNQNAIQEAAGPSHVAINAISANMDSFARGRTAILKKQPSHMEAAHFGDLGHSSVNYQSQETRSRLSKTVDHVLRDNVALPHYKHFMEQRGVEHLVQFWLEAESFGSNSWSSVRTHSLNSVKHSSLAEPVPSSSDGLEYQNIQNSLGTLSQHSSCEGSTVLAEQQDSSSTHAGPRPGTPRTQTPTSQASSRTGTPFKTQPNSTLRELSDKLMKSIEKDAITIFTRYISPDALKPIPITEQARNDIVAKICGEDGMVDPNCFVIAQSVVFAIMDQQHFSEFLRSHHFCKYQIEVLTSGSVFLADILFCESALFYFSEYMEKEEAMNVLQFWLAADNFQNQLAAKKGQYDGQEAQNDAMILYDKYFSLQATNPLGFGDSVRMEIESNICREGGPLPVCFTTPLRQAWTTMEKQGSKKALVKILKNFDEAITVDVASLDPESLYQRPYAGKMTFGKVNELGQFIREAEPEPDVKKSKGSMFSQAMKKWVQGNSDEAQEEMAWQIAKMIVNDVVHQSNHGSPIKSTKVRKP</sequence>
<dbReference type="InterPro" id="IPR052246">
    <property type="entry name" value="Cell_Polariz_PKAAnc"/>
</dbReference>
<accession>A0A8C5EEP5</accession>
<dbReference type="PROSITE" id="PS50132">
    <property type="entry name" value="RGS"/>
    <property type="match status" value="2"/>
</dbReference>
<dbReference type="CDD" id="cd08721">
    <property type="entry name" value="RGS_AKAP2_2"/>
    <property type="match status" value="1"/>
</dbReference>
<dbReference type="InterPro" id="IPR044926">
    <property type="entry name" value="RGS_subdomain_2"/>
</dbReference>
<dbReference type="Pfam" id="PF00615">
    <property type="entry name" value="RGS"/>
    <property type="match status" value="2"/>
</dbReference>
<evidence type="ECO:0000313" key="3">
    <source>
        <dbReference type="Ensembl" id="ENSGWIP00000020746.1"/>
    </source>
</evidence>
<keyword evidence="5" id="KW-1185">Reference proteome</keyword>
<evidence type="ECO:0000259" key="2">
    <source>
        <dbReference type="PROSITE" id="PS50132"/>
    </source>
</evidence>
<feature type="domain" description="RGS" evidence="2">
    <location>
        <begin position="102"/>
        <end position="323"/>
    </location>
</feature>
<feature type="domain" description="RGS" evidence="2">
    <location>
        <begin position="333"/>
        <end position="450"/>
    </location>
</feature>
<dbReference type="SMART" id="SM00315">
    <property type="entry name" value="RGS"/>
    <property type="match status" value="2"/>
</dbReference>
<evidence type="ECO:0000256" key="1">
    <source>
        <dbReference type="SAM" id="MobiDB-lite"/>
    </source>
</evidence>